<evidence type="ECO:0000256" key="2">
    <source>
        <dbReference type="ARBA" id="ARBA00023015"/>
    </source>
</evidence>
<gene>
    <name evidence="7" type="ORF">DNG_01407</name>
</gene>
<keyword evidence="3" id="KW-0238">DNA-binding</keyword>
<evidence type="ECO:0000256" key="3">
    <source>
        <dbReference type="ARBA" id="ARBA00023125"/>
    </source>
</evidence>
<protein>
    <submittedName>
        <fullName evidence="7">Uncharacterized protein</fullName>
    </submittedName>
</protein>
<dbReference type="EMBL" id="ONZQ02000002">
    <property type="protein sequence ID" value="SPN98362.1"/>
    <property type="molecule type" value="Genomic_DNA"/>
</dbReference>
<feature type="region of interest" description="Disordered" evidence="6">
    <location>
        <begin position="1"/>
        <end position="32"/>
    </location>
</feature>
<dbReference type="GO" id="GO:0000981">
    <property type="term" value="F:DNA-binding transcription factor activity, RNA polymerase II-specific"/>
    <property type="evidence" value="ECO:0007669"/>
    <property type="project" value="TreeGrafter"/>
</dbReference>
<evidence type="ECO:0000256" key="4">
    <source>
        <dbReference type="ARBA" id="ARBA00023163"/>
    </source>
</evidence>
<dbReference type="Proteomes" id="UP001187682">
    <property type="component" value="Unassembled WGS sequence"/>
</dbReference>
<organism evidence="7 8">
    <name type="scientific">Cephalotrichum gorgonifer</name>
    <dbReference type="NCBI Taxonomy" id="2041049"/>
    <lineage>
        <taxon>Eukaryota</taxon>
        <taxon>Fungi</taxon>
        <taxon>Dikarya</taxon>
        <taxon>Ascomycota</taxon>
        <taxon>Pezizomycotina</taxon>
        <taxon>Sordariomycetes</taxon>
        <taxon>Hypocreomycetidae</taxon>
        <taxon>Microascales</taxon>
        <taxon>Microascaceae</taxon>
        <taxon>Cephalotrichum</taxon>
    </lineage>
</organism>
<feature type="region of interest" description="Disordered" evidence="6">
    <location>
        <begin position="45"/>
        <end position="66"/>
    </location>
</feature>
<evidence type="ECO:0000256" key="5">
    <source>
        <dbReference type="ARBA" id="ARBA00023242"/>
    </source>
</evidence>
<accession>A0AAE8MSJ1</accession>
<comment type="subcellular location">
    <subcellularLocation>
        <location evidence="1">Nucleus</location>
    </subcellularLocation>
</comment>
<feature type="compositionally biased region" description="Low complexity" evidence="6">
    <location>
        <begin position="94"/>
        <end position="112"/>
    </location>
</feature>
<evidence type="ECO:0000256" key="6">
    <source>
        <dbReference type="SAM" id="MobiDB-lite"/>
    </source>
</evidence>
<dbReference type="AlphaFoldDB" id="A0AAE8MSJ1"/>
<dbReference type="GO" id="GO:0005634">
    <property type="term" value="C:nucleus"/>
    <property type="evidence" value="ECO:0007669"/>
    <property type="project" value="UniProtKB-SubCell"/>
</dbReference>
<dbReference type="CDD" id="cd12148">
    <property type="entry name" value="fungal_TF_MHR"/>
    <property type="match status" value="1"/>
</dbReference>
<evidence type="ECO:0000256" key="1">
    <source>
        <dbReference type="ARBA" id="ARBA00004123"/>
    </source>
</evidence>
<evidence type="ECO:0000313" key="8">
    <source>
        <dbReference type="Proteomes" id="UP001187682"/>
    </source>
</evidence>
<dbReference type="GO" id="GO:0000976">
    <property type="term" value="F:transcription cis-regulatory region binding"/>
    <property type="evidence" value="ECO:0007669"/>
    <property type="project" value="TreeGrafter"/>
</dbReference>
<sequence>MSSWNITIQVRAPCGNQTPAPPRVKKVQKTTRVAELEKRLNQLASQLSSAQGTSFPNTSSQAASSPAPVAPSCFGHLFPADSQASAAPPPLAPVTPSASVSDESASSPSASAGISLWPDPLQAAAMLEDFKREKAALFPFVVIPPGMSEATLRVQRPFLWKGIMVCQRFFDGTGQITAGRELLTEISRASFIEPLKSLDVLQSLQLAISWLHYCLNGFQLTNMLFLCRSLCIALRLTRDAAGPHDSAALERMRAYAGCYFLNSLIFTTEKLPDAFMNTSYLDTCCSVLQAKMEYESDLHLVHLVGIQKLAQSISLTLDGNNIALQSTRLPPTMIVDAFREQLDSYQANLPPRLQNDQTIRIRVIVAQALLHEIALLESSVMTLPDRISLLWRLLELVTTYMKVRFIGSDVYRPKTICIMTGDFIFCGQIAMKLASLRIPGWDTGRAREKLELERWIGAQKDELEEITAVRARSLWTAELQAKGLSPVVMDPFQKLVISLRGFAILLAKEMEKSAPLTPPEEPVEVVPPGYDESMPELDIDMSIFDDFHLTQIDFLTPDGLTTPPWGY</sequence>
<feature type="compositionally biased region" description="Polar residues" evidence="6">
    <location>
        <begin position="45"/>
        <end position="58"/>
    </location>
</feature>
<reference evidence="7" key="1">
    <citation type="submission" date="2018-03" db="EMBL/GenBank/DDBJ databases">
        <authorList>
            <person name="Guldener U."/>
        </authorList>
    </citation>
    <scope>NUCLEOTIDE SEQUENCE</scope>
</reference>
<keyword evidence="2" id="KW-0805">Transcription regulation</keyword>
<comment type="caution">
    <text evidence="7">The sequence shown here is derived from an EMBL/GenBank/DDBJ whole genome shotgun (WGS) entry which is preliminary data.</text>
</comment>
<name>A0AAE8MSJ1_9PEZI</name>
<dbReference type="PANTHER" id="PTHR31845:SF10">
    <property type="entry name" value="ZN(II)2CYS6 TRANSCRIPTION FACTOR (EUROFUNG)"/>
    <property type="match status" value="1"/>
</dbReference>
<keyword evidence="4" id="KW-0804">Transcription</keyword>
<dbReference type="PANTHER" id="PTHR31845">
    <property type="entry name" value="FINGER DOMAIN PROTEIN, PUTATIVE-RELATED"/>
    <property type="match status" value="1"/>
</dbReference>
<proteinExistence type="predicted"/>
<feature type="region of interest" description="Disordered" evidence="6">
    <location>
        <begin position="84"/>
        <end position="112"/>
    </location>
</feature>
<keyword evidence="5" id="KW-0539">Nucleus</keyword>
<keyword evidence="8" id="KW-1185">Reference proteome</keyword>
<dbReference type="InterPro" id="IPR051089">
    <property type="entry name" value="prtT"/>
</dbReference>
<evidence type="ECO:0000313" key="7">
    <source>
        <dbReference type="EMBL" id="SPN98362.1"/>
    </source>
</evidence>